<evidence type="ECO:0000256" key="5">
    <source>
        <dbReference type="SAM" id="Phobius"/>
    </source>
</evidence>
<evidence type="ECO:0000256" key="3">
    <source>
        <dbReference type="ARBA" id="ARBA00023163"/>
    </source>
</evidence>
<keyword evidence="8" id="KW-1185">Reference proteome</keyword>
<keyword evidence="5" id="KW-0812">Transmembrane</keyword>
<dbReference type="PROSITE" id="PS50977">
    <property type="entry name" value="HTH_TETR_2"/>
    <property type="match status" value="1"/>
</dbReference>
<dbReference type="InterPro" id="IPR050109">
    <property type="entry name" value="HTH-type_TetR-like_transc_reg"/>
</dbReference>
<name>A0ABU6CR03_9ACTN</name>
<gene>
    <name evidence="7" type="ORF">OKJ48_43565</name>
</gene>
<dbReference type="SUPFAM" id="SSF48498">
    <property type="entry name" value="Tetracyclin repressor-like, C-terminal domain"/>
    <property type="match status" value="1"/>
</dbReference>
<protein>
    <submittedName>
        <fullName evidence="7">TetR/AcrR family transcriptional regulator</fullName>
    </submittedName>
</protein>
<keyword evidence="5" id="KW-0472">Membrane</keyword>
<evidence type="ECO:0000313" key="7">
    <source>
        <dbReference type="EMBL" id="MEB3967068.1"/>
    </source>
</evidence>
<dbReference type="InterPro" id="IPR001647">
    <property type="entry name" value="HTH_TetR"/>
</dbReference>
<proteinExistence type="predicted"/>
<dbReference type="RefSeq" id="WP_324776983.1">
    <property type="nucleotide sequence ID" value="NZ_BAAATS010000058.1"/>
</dbReference>
<dbReference type="InterPro" id="IPR009057">
    <property type="entry name" value="Homeodomain-like_sf"/>
</dbReference>
<feature type="DNA-binding region" description="H-T-H motif" evidence="4">
    <location>
        <begin position="30"/>
        <end position="49"/>
    </location>
</feature>
<organism evidence="7 8">
    <name type="scientific">Streptomyces kunmingensis</name>
    <dbReference type="NCBI Taxonomy" id="68225"/>
    <lineage>
        <taxon>Bacteria</taxon>
        <taxon>Bacillati</taxon>
        <taxon>Actinomycetota</taxon>
        <taxon>Actinomycetes</taxon>
        <taxon>Kitasatosporales</taxon>
        <taxon>Streptomycetaceae</taxon>
        <taxon>Streptomyces</taxon>
    </lineage>
</organism>
<evidence type="ECO:0000259" key="6">
    <source>
        <dbReference type="PROSITE" id="PS50977"/>
    </source>
</evidence>
<keyword evidence="5" id="KW-1133">Transmembrane helix</keyword>
<evidence type="ECO:0000256" key="1">
    <source>
        <dbReference type="ARBA" id="ARBA00023015"/>
    </source>
</evidence>
<sequence length="200" mass="21358">MKQERSKRTHELVLDAAAVEFAAHGYLGANVQRVAEHTGLTKGAVYGHFGSKDALAQALIAHLEASVERLVAQVQKDQSPAAGLPAVREAALLLADELTSDVRSGAALRLTVEQALSRTQEPPAFAALRAFIESALQRAEHDSGQRLPTSLLAEFVLILLVGAYFIAPTAREGLSESVRSLWDILLAPASSRLSTWAAEA</sequence>
<dbReference type="Pfam" id="PF00440">
    <property type="entry name" value="TetR_N"/>
    <property type="match status" value="1"/>
</dbReference>
<keyword evidence="3" id="KW-0804">Transcription</keyword>
<evidence type="ECO:0000313" key="8">
    <source>
        <dbReference type="Proteomes" id="UP001352223"/>
    </source>
</evidence>
<accession>A0ABU6CR03</accession>
<dbReference type="PANTHER" id="PTHR30055:SF234">
    <property type="entry name" value="HTH-TYPE TRANSCRIPTIONAL REGULATOR BETI"/>
    <property type="match status" value="1"/>
</dbReference>
<dbReference type="PANTHER" id="PTHR30055">
    <property type="entry name" value="HTH-TYPE TRANSCRIPTIONAL REGULATOR RUTR"/>
    <property type="match status" value="1"/>
</dbReference>
<keyword evidence="1" id="KW-0805">Transcription regulation</keyword>
<dbReference type="PRINTS" id="PR00455">
    <property type="entry name" value="HTHTETR"/>
</dbReference>
<reference evidence="7 8" key="1">
    <citation type="submission" date="2022-10" db="EMBL/GenBank/DDBJ databases">
        <authorList>
            <person name="Xie J."/>
            <person name="Shen N."/>
        </authorList>
    </citation>
    <scope>NUCLEOTIDE SEQUENCE [LARGE SCALE GENOMIC DNA]</scope>
    <source>
        <strain evidence="7 8">DSM 41681</strain>
    </source>
</reference>
<dbReference type="InterPro" id="IPR036271">
    <property type="entry name" value="Tet_transcr_reg_TetR-rel_C_sf"/>
</dbReference>
<evidence type="ECO:0000256" key="4">
    <source>
        <dbReference type="PROSITE-ProRule" id="PRU00335"/>
    </source>
</evidence>
<keyword evidence="2 4" id="KW-0238">DNA-binding</keyword>
<feature type="domain" description="HTH tetR-type" evidence="6">
    <location>
        <begin position="7"/>
        <end position="67"/>
    </location>
</feature>
<dbReference type="Gene3D" id="1.10.357.10">
    <property type="entry name" value="Tetracycline Repressor, domain 2"/>
    <property type="match status" value="1"/>
</dbReference>
<feature type="transmembrane region" description="Helical" evidence="5">
    <location>
        <begin position="147"/>
        <end position="167"/>
    </location>
</feature>
<dbReference type="EMBL" id="JAOZYB010000374">
    <property type="protein sequence ID" value="MEB3967068.1"/>
    <property type="molecule type" value="Genomic_DNA"/>
</dbReference>
<evidence type="ECO:0000256" key="2">
    <source>
        <dbReference type="ARBA" id="ARBA00023125"/>
    </source>
</evidence>
<dbReference type="SUPFAM" id="SSF46689">
    <property type="entry name" value="Homeodomain-like"/>
    <property type="match status" value="1"/>
</dbReference>
<comment type="caution">
    <text evidence="7">The sequence shown here is derived from an EMBL/GenBank/DDBJ whole genome shotgun (WGS) entry which is preliminary data.</text>
</comment>
<dbReference type="Proteomes" id="UP001352223">
    <property type="component" value="Unassembled WGS sequence"/>
</dbReference>